<name>A0A9I9D1T3_CUCME</name>
<evidence type="ECO:0000313" key="1">
    <source>
        <dbReference type="EnsemblPlants" id="MELO3C011554.2.1"/>
    </source>
</evidence>
<sequence>MVSPFTLRNVLVYGSLSSRKTLLMRRSSLCAPN</sequence>
<accession>A0A9I9D1T3</accession>
<organism evidence="1">
    <name type="scientific">Cucumis melo</name>
    <name type="common">Muskmelon</name>
    <dbReference type="NCBI Taxonomy" id="3656"/>
    <lineage>
        <taxon>Eukaryota</taxon>
        <taxon>Viridiplantae</taxon>
        <taxon>Streptophyta</taxon>
        <taxon>Embryophyta</taxon>
        <taxon>Tracheophyta</taxon>
        <taxon>Spermatophyta</taxon>
        <taxon>Magnoliopsida</taxon>
        <taxon>eudicotyledons</taxon>
        <taxon>Gunneridae</taxon>
        <taxon>Pentapetalae</taxon>
        <taxon>rosids</taxon>
        <taxon>fabids</taxon>
        <taxon>Cucurbitales</taxon>
        <taxon>Cucurbitaceae</taxon>
        <taxon>Benincaseae</taxon>
        <taxon>Cucumis</taxon>
    </lineage>
</organism>
<protein>
    <submittedName>
        <fullName evidence="1">Uncharacterized protein</fullName>
    </submittedName>
</protein>
<proteinExistence type="predicted"/>
<dbReference type="EnsemblPlants" id="MELO3C011554.2.1">
    <property type="protein sequence ID" value="MELO3C011554.2.1"/>
    <property type="gene ID" value="MELO3C011554.2"/>
</dbReference>
<reference evidence="1" key="1">
    <citation type="submission" date="2023-03" db="UniProtKB">
        <authorList>
            <consortium name="EnsemblPlants"/>
        </authorList>
    </citation>
    <scope>IDENTIFICATION</scope>
</reference>
<dbReference type="Gramene" id="MELO3C011554.2.1">
    <property type="protein sequence ID" value="MELO3C011554.2.1"/>
    <property type="gene ID" value="MELO3C011554.2"/>
</dbReference>
<dbReference type="AlphaFoldDB" id="A0A9I9D1T3"/>